<dbReference type="InterPro" id="IPR008332">
    <property type="entry name" value="MethylG_MeTrfase_N"/>
</dbReference>
<keyword evidence="4 9" id="KW-0489">Methyltransferase</keyword>
<dbReference type="PANTHER" id="PTHR10815">
    <property type="entry name" value="METHYLATED-DNA--PROTEIN-CYSTEINE METHYLTRANSFERASE"/>
    <property type="match status" value="1"/>
</dbReference>
<comment type="subcellular location">
    <subcellularLocation>
        <location evidence="9">Cytoplasm</location>
    </subcellularLocation>
</comment>
<reference evidence="12 13" key="1">
    <citation type="submission" date="2015-01" db="EMBL/GenBank/DDBJ databases">
        <authorList>
            <person name="Xiang T."/>
            <person name="Song Y."/>
            <person name="Huang L."/>
            <person name="Wang B."/>
            <person name="Wu P."/>
        </authorList>
    </citation>
    <scope>NUCLEOTIDE SEQUENCE [LARGE SCALE GENOMIC DNA]</scope>
    <source>
        <strain evidence="12 13">CcD38</strain>
    </source>
</reference>
<dbReference type="GO" id="GO:0005737">
    <property type="term" value="C:cytoplasm"/>
    <property type="evidence" value="ECO:0007669"/>
    <property type="project" value="UniProtKB-SubCell"/>
</dbReference>
<comment type="catalytic activity">
    <reaction evidence="1 9">
        <text>a 4-O-methyl-thymidine in DNA + L-cysteinyl-[protein] = a thymidine in DNA + S-methyl-L-cysteinyl-[protein]</text>
        <dbReference type="Rhea" id="RHEA:53428"/>
        <dbReference type="Rhea" id="RHEA-COMP:10131"/>
        <dbReference type="Rhea" id="RHEA-COMP:10132"/>
        <dbReference type="Rhea" id="RHEA-COMP:13555"/>
        <dbReference type="Rhea" id="RHEA-COMP:13556"/>
        <dbReference type="ChEBI" id="CHEBI:29950"/>
        <dbReference type="ChEBI" id="CHEBI:82612"/>
        <dbReference type="ChEBI" id="CHEBI:137386"/>
        <dbReference type="ChEBI" id="CHEBI:137387"/>
        <dbReference type="EC" id="2.1.1.63"/>
    </reaction>
</comment>
<feature type="active site" description="Nucleophile; methyl group acceptor" evidence="9">
    <location>
        <position position="140"/>
    </location>
</feature>
<keyword evidence="6 9" id="KW-0227">DNA damage</keyword>
<comment type="catalytic activity">
    <reaction evidence="8 9">
        <text>a 6-O-methyl-2'-deoxyguanosine in DNA + L-cysteinyl-[protein] = S-methyl-L-cysteinyl-[protein] + a 2'-deoxyguanosine in DNA</text>
        <dbReference type="Rhea" id="RHEA:24000"/>
        <dbReference type="Rhea" id="RHEA-COMP:10131"/>
        <dbReference type="Rhea" id="RHEA-COMP:10132"/>
        <dbReference type="Rhea" id="RHEA-COMP:11367"/>
        <dbReference type="Rhea" id="RHEA-COMP:11368"/>
        <dbReference type="ChEBI" id="CHEBI:29950"/>
        <dbReference type="ChEBI" id="CHEBI:82612"/>
        <dbReference type="ChEBI" id="CHEBI:85445"/>
        <dbReference type="ChEBI" id="CHEBI:85448"/>
        <dbReference type="EC" id="2.1.1.63"/>
    </reaction>
</comment>
<proteinExistence type="inferred from homology"/>
<dbReference type="RefSeq" id="WP_042342888.1">
    <property type="nucleotide sequence ID" value="NZ_CDOI01000001.1"/>
</dbReference>
<dbReference type="EMBL" id="CDOI01000001">
    <property type="protein sequence ID" value="CEN43108.1"/>
    <property type="molecule type" value="Genomic_DNA"/>
</dbReference>
<dbReference type="FunFam" id="1.10.10.10:FF:000214">
    <property type="entry name" value="Methylated-DNA--protein-cysteine methyltransferase"/>
    <property type="match status" value="1"/>
</dbReference>
<comment type="function">
    <text evidence="9">Involved in the cellular defense against the biological effects of O6-methylguanine (O6-MeG) and O4-methylthymine (O4-MeT) in DNA. Repairs the methylated nucleobase in DNA by stoichiometrically transferring the methyl group to a cysteine residue in the enzyme. This is a suicide reaction: the enzyme is irreversibly inactivated.</text>
</comment>
<dbReference type="GO" id="GO:0003908">
    <property type="term" value="F:methylated-DNA-[protein]-cysteine S-methyltransferase activity"/>
    <property type="evidence" value="ECO:0007669"/>
    <property type="project" value="UniProtKB-UniRule"/>
</dbReference>
<evidence type="ECO:0000313" key="12">
    <source>
        <dbReference type="EMBL" id="CEN43108.1"/>
    </source>
</evidence>
<dbReference type="SUPFAM" id="SSF53155">
    <property type="entry name" value="Methylated DNA-protein cysteine methyltransferase domain"/>
    <property type="match status" value="1"/>
</dbReference>
<dbReference type="GO" id="GO:0032259">
    <property type="term" value="P:methylation"/>
    <property type="evidence" value="ECO:0007669"/>
    <property type="project" value="UniProtKB-KW"/>
</dbReference>
<feature type="domain" description="Methylguanine DNA methyltransferase ribonuclease-like" evidence="11">
    <location>
        <begin position="6"/>
        <end position="85"/>
    </location>
</feature>
<organism evidence="12 13">
    <name type="scientific">Capnocytophaga canis</name>
    <dbReference type="NCBI Taxonomy" id="1848903"/>
    <lineage>
        <taxon>Bacteria</taxon>
        <taxon>Pseudomonadati</taxon>
        <taxon>Bacteroidota</taxon>
        <taxon>Flavobacteriia</taxon>
        <taxon>Flavobacteriales</taxon>
        <taxon>Flavobacteriaceae</taxon>
        <taxon>Capnocytophaga</taxon>
    </lineage>
</organism>
<dbReference type="Gene3D" id="1.10.10.10">
    <property type="entry name" value="Winged helix-like DNA-binding domain superfamily/Winged helix DNA-binding domain"/>
    <property type="match status" value="1"/>
</dbReference>
<keyword evidence="13" id="KW-1185">Reference proteome</keyword>
<evidence type="ECO:0000256" key="2">
    <source>
        <dbReference type="ARBA" id="ARBA00008711"/>
    </source>
</evidence>
<evidence type="ECO:0000256" key="9">
    <source>
        <dbReference type="HAMAP-Rule" id="MF_00772"/>
    </source>
</evidence>
<evidence type="ECO:0000313" key="13">
    <source>
        <dbReference type="Proteomes" id="UP000045051"/>
    </source>
</evidence>
<dbReference type="EC" id="2.1.1.63" evidence="9"/>
<dbReference type="InterPro" id="IPR014048">
    <property type="entry name" value="MethylDNA_cys_MeTrfase_DNA-bd"/>
</dbReference>
<evidence type="ECO:0000256" key="3">
    <source>
        <dbReference type="ARBA" id="ARBA00022490"/>
    </source>
</evidence>
<keyword evidence="5 9" id="KW-0808">Transferase</keyword>
<dbReference type="InterPro" id="IPR036388">
    <property type="entry name" value="WH-like_DNA-bd_sf"/>
</dbReference>
<dbReference type="InterPro" id="IPR023546">
    <property type="entry name" value="MGMT"/>
</dbReference>
<evidence type="ECO:0000259" key="10">
    <source>
        <dbReference type="Pfam" id="PF01035"/>
    </source>
</evidence>
<dbReference type="InterPro" id="IPR001497">
    <property type="entry name" value="MethylDNA_cys_MeTrfase_AS"/>
</dbReference>
<evidence type="ECO:0000259" key="11">
    <source>
        <dbReference type="Pfam" id="PF02870"/>
    </source>
</evidence>
<dbReference type="InterPro" id="IPR036631">
    <property type="entry name" value="MGMT_N_sf"/>
</dbReference>
<dbReference type="Proteomes" id="UP000045051">
    <property type="component" value="Unassembled WGS sequence"/>
</dbReference>
<dbReference type="HAMAP" id="MF_00772">
    <property type="entry name" value="OGT"/>
    <property type="match status" value="1"/>
</dbReference>
<gene>
    <name evidence="12" type="primary">ogt</name>
    <name evidence="12" type="ORF">CCAND38_10045</name>
</gene>
<dbReference type="NCBIfam" id="TIGR00589">
    <property type="entry name" value="ogt"/>
    <property type="match status" value="1"/>
</dbReference>
<keyword evidence="3 9" id="KW-0963">Cytoplasm</keyword>
<evidence type="ECO:0000256" key="1">
    <source>
        <dbReference type="ARBA" id="ARBA00001286"/>
    </source>
</evidence>
<evidence type="ECO:0000256" key="4">
    <source>
        <dbReference type="ARBA" id="ARBA00022603"/>
    </source>
</evidence>
<dbReference type="CDD" id="cd06445">
    <property type="entry name" value="ATase"/>
    <property type="match status" value="1"/>
</dbReference>
<accession>A0A0B7I024</accession>
<dbReference type="PANTHER" id="PTHR10815:SF13">
    <property type="entry name" value="METHYLATED-DNA--PROTEIN-CYSTEINE METHYLTRANSFERASE"/>
    <property type="match status" value="1"/>
</dbReference>
<comment type="similarity">
    <text evidence="2 9">Belongs to the MGMT family.</text>
</comment>
<dbReference type="Pfam" id="PF02870">
    <property type="entry name" value="Methyltransf_1N"/>
    <property type="match status" value="1"/>
</dbReference>
<dbReference type="GO" id="GO:0006307">
    <property type="term" value="P:DNA alkylation repair"/>
    <property type="evidence" value="ECO:0007669"/>
    <property type="project" value="UniProtKB-UniRule"/>
</dbReference>
<dbReference type="PROSITE" id="PS00374">
    <property type="entry name" value="MGMT"/>
    <property type="match status" value="1"/>
</dbReference>
<evidence type="ECO:0000256" key="7">
    <source>
        <dbReference type="ARBA" id="ARBA00023204"/>
    </source>
</evidence>
<keyword evidence="7 9" id="KW-0234">DNA repair</keyword>
<dbReference type="SUPFAM" id="SSF46767">
    <property type="entry name" value="Methylated DNA-protein cysteine methyltransferase, C-terminal domain"/>
    <property type="match status" value="1"/>
</dbReference>
<dbReference type="Pfam" id="PF01035">
    <property type="entry name" value="DNA_binding_1"/>
    <property type="match status" value="1"/>
</dbReference>
<dbReference type="Gene3D" id="3.30.160.70">
    <property type="entry name" value="Methylated DNA-protein cysteine methyltransferase domain"/>
    <property type="match status" value="1"/>
</dbReference>
<dbReference type="AlphaFoldDB" id="A0A0B7I024"/>
<name>A0A0B7I024_9FLAO</name>
<dbReference type="InterPro" id="IPR036217">
    <property type="entry name" value="MethylDNA_cys_MeTrfase_DNAb"/>
</dbReference>
<comment type="miscellaneous">
    <text evidence="9">This enzyme catalyzes only one turnover and therefore is not strictly catalytic. According to one definition, an enzyme is a biocatalyst that acts repeatedly and over many reaction cycles.</text>
</comment>
<evidence type="ECO:0000256" key="8">
    <source>
        <dbReference type="ARBA" id="ARBA00049348"/>
    </source>
</evidence>
<evidence type="ECO:0000256" key="5">
    <source>
        <dbReference type="ARBA" id="ARBA00022679"/>
    </source>
</evidence>
<evidence type="ECO:0000256" key="6">
    <source>
        <dbReference type="ARBA" id="ARBA00022763"/>
    </source>
</evidence>
<sequence>MIENTIYKSYITTPIGELLACVSSHGVCMLDFYDNEQTEIELDKLKKCFQASIVEEKTPLFLELEKQIKAYFSKEITEFNLPLDLRGTDFQQRVWESLLNIPYGKTISYKEQAITLGNIKGIRAVASANGMNPVAIIVPCHRVIGQNGSLIGYAGGLWRKKFLLELESNQLILY</sequence>
<protein>
    <recommendedName>
        <fullName evidence="9">Methylated-DNA--protein-cysteine methyltransferase</fullName>
        <ecNumber evidence="9">2.1.1.63</ecNumber>
    </recommendedName>
    <alternativeName>
        <fullName evidence="9">6-O-methylguanine-DNA methyltransferase</fullName>
        <shortName evidence="9">MGMT</shortName>
    </alternativeName>
    <alternativeName>
        <fullName evidence="9">O-6-methylguanine-DNA-alkyltransferase</fullName>
    </alternativeName>
</protein>
<feature type="domain" description="Methylated-DNA-[protein]-cysteine S-methyltransferase DNA binding" evidence="10">
    <location>
        <begin position="89"/>
        <end position="168"/>
    </location>
</feature>